<dbReference type="PROSITE" id="PS51202">
    <property type="entry name" value="RCK_C"/>
    <property type="match status" value="1"/>
</dbReference>
<dbReference type="PANTHER" id="PTHR43833">
    <property type="entry name" value="POTASSIUM CHANNEL PROTEIN 2-RELATED-RELATED"/>
    <property type="match status" value="1"/>
</dbReference>
<name>A0A328PXJ9_9EURY</name>
<dbReference type="SUPFAM" id="SSF51735">
    <property type="entry name" value="NAD(P)-binding Rossmann-fold domains"/>
    <property type="match status" value="1"/>
</dbReference>
<evidence type="ECO:0000256" key="6">
    <source>
        <dbReference type="ARBA" id="ARBA00023065"/>
    </source>
</evidence>
<evidence type="ECO:0000256" key="5">
    <source>
        <dbReference type="ARBA" id="ARBA00023027"/>
    </source>
</evidence>
<evidence type="ECO:0000256" key="4">
    <source>
        <dbReference type="ARBA" id="ARBA00022958"/>
    </source>
</evidence>
<dbReference type="GO" id="GO:0005886">
    <property type="term" value="C:plasma membrane"/>
    <property type="evidence" value="ECO:0007669"/>
    <property type="project" value="InterPro"/>
</dbReference>
<dbReference type="AlphaFoldDB" id="A0A328PXJ9"/>
<dbReference type="InterPro" id="IPR036291">
    <property type="entry name" value="NAD(P)-bd_dom_sf"/>
</dbReference>
<keyword evidence="3" id="KW-0633">Potassium transport</keyword>
<evidence type="ECO:0000313" key="9">
    <source>
        <dbReference type="EMBL" id="RAP02691.1"/>
    </source>
</evidence>
<dbReference type="Proteomes" id="UP000248557">
    <property type="component" value="Unassembled WGS sequence"/>
</dbReference>
<dbReference type="InterPro" id="IPR036721">
    <property type="entry name" value="RCK_C_sf"/>
</dbReference>
<keyword evidence="5" id="KW-0520">NAD</keyword>
<dbReference type="Gene3D" id="3.30.70.1450">
    <property type="entry name" value="Regulator of K+ conductance, C-terminal domain"/>
    <property type="match status" value="1"/>
</dbReference>
<evidence type="ECO:0000256" key="1">
    <source>
        <dbReference type="ARBA" id="ARBA00003660"/>
    </source>
</evidence>
<proteinExistence type="predicted"/>
<comment type="caution">
    <text evidence="9">The sequence shown here is derived from an EMBL/GenBank/DDBJ whole genome shotgun (WGS) entry which is preliminary data.</text>
</comment>
<evidence type="ECO:0000259" key="8">
    <source>
        <dbReference type="PROSITE" id="PS51202"/>
    </source>
</evidence>
<dbReference type="Pfam" id="PF02254">
    <property type="entry name" value="TrkA_N"/>
    <property type="match status" value="1"/>
</dbReference>
<evidence type="ECO:0000256" key="2">
    <source>
        <dbReference type="ARBA" id="ARBA00022448"/>
    </source>
</evidence>
<gene>
    <name evidence="9" type="ORF">CA615_06080</name>
</gene>
<dbReference type="GO" id="GO:0015079">
    <property type="term" value="F:potassium ion transmembrane transporter activity"/>
    <property type="evidence" value="ECO:0007669"/>
    <property type="project" value="InterPro"/>
</dbReference>
<organism evidence="9 10">
    <name type="scientific">Methanosphaera stadtmanae</name>
    <dbReference type="NCBI Taxonomy" id="2317"/>
    <lineage>
        <taxon>Archaea</taxon>
        <taxon>Methanobacteriati</taxon>
        <taxon>Methanobacteriota</taxon>
        <taxon>Methanomada group</taxon>
        <taxon>Methanobacteria</taxon>
        <taxon>Methanobacteriales</taxon>
        <taxon>Methanobacteriaceae</taxon>
        <taxon>Methanosphaera</taxon>
    </lineage>
</organism>
<dbReference type="InterPro" id="IPR050721">
    <property type="entry name" value="Trk_Ktr_HKT_K-transport"/>
</dbReference>
<comment type="function">
    <text evidence="1">Part of a potassium transport system.</text>
</comment>
<dbReference type="PROSITE" id="PS51201">
    <property type="entry name" value="RCK_N"/>
    <property type="match status" value="1"/>
</dbReference>
<dbReference type="InterPro" id="IPR006036">
    <property type="entry name" value="K_uptake_TrkA"/>
</dbReference>
<dbReference type="Gene3D" id="3.40.50.720">
    <property type="entry name" value="NAD(P)-binding Rossmann-like Domain"/>
    <property type="match status" value="1"/>
</dbReference>
<evidence type="ECO:0000256" key="3">
    <source>
        <dbReference type="ARBA" id="ARBA00022538"/>
    </source>
</evidence>
<dbReference type="RefSeq" id="WP_112149692.1">
    <property type="nucleotide sequence ID" value="NZ_CATZNA010000034.1"/>
</dbReference>
<feature type="domain" description="RCK N-terminal" evidence="7">
    <location>
        <begin position="3"/>
        <end position="119"/>
    </location>
</feature>
<keyword evidence="2" id="KW-0813">Transport</keyword>
<evidence type="ECO:0008006" key="11">
    <source>
        <dbReference type="Google" id="ProtNLM"/>
    </source>
</evidence>
<keyword evidence="6" id="KW-0406">Ion transport</keyword>
<protein>
    <recommendedName>
        <fullName evidence="11">Potassium transporter TrkA</fullName>
    </recommendedName>
</protein>
<dbReference type="InterPro" id="IPR003148">
    <property type="entry name" value="RCK_N"/>
</dbReference>
<sequence>MIKLMGIIVGAGRIGYNLARNMAEKHDITLIDKDKELCEKTNYLLDCYVIHGTGTNTKILEDADITKADFFVATTGNDEVNLLSSVYAKEHGVNIIISRLNNTEHAEIFTKFNIPFINPETSAMRLIARSIVRPTAQSLVSLGQGNAEILELKVKNKDLAFIPISEIENNTDKFIIVMVYTDNETIIPTKETMLGYDDSVAVLVKTEYVNEIQDLFTKNTSELE</sequence>
<dbReference type="SUPFAM" id="SSF116726">
    <property type="entry name" value="TrkA C-terminal domain-like"/>
    <property type="match status" value="1"/>
</dbReference>
<feature type="domain" description="RCK C-terminal" evidence="8">
    <location>
        <begin position="137"/>
        <end position="218"/>
    </location>
</feature>
<evidence type="ECO:0000259" key="7">
    <source>
        <dbReference type="PROSITE" id="PS51201"/>
    </source>
</evidence>
<accession>A0A328PXJ9</accession>
<dbReference type="InterPro" id="IPR006037">
    <property type="entry name" value="RCK_C"/>
</dbReference>
<dbReference type="PRINTS" id="PR00335">
    <property type="entry name" value="KUPTAKETRKA"/>
</dbReference>
<reference evidence="9 10" key="1">
    <citation type="submission" date="2017-05" db="EMBL/GenBank/DDBJ databases">
        <title>Host range expansion of the Methanosphaera genus to humans and monogastric animals involves recent and extensive reduction in genome content.</title>
        <authorList>
            <person name="Hoedt E.C."/>
            <person name="Volmer J.G."/>
            <person name="Parks D.H."/>
            <person name="Rosewarne C.P."/>
            <person name="Denman S.E."/>
            <person name="Mcsweeney C.S."/>
            <person name="O Cuiv P."/>
            <person name="Hugenholtz P."/>
            <person name="Tyson G.W."/>
            <person name="Morrison M."/>
        </authorList>
    </citation>
    <scope>NUCLEOTIDE SEQUENCE [LARGE SCALE GENOMIC DNA]</scope>
    <source>
        <strain evidence="9 10">PA5</strain>
    </source>
</reference>
<dbReference type="PANTHER" id="PTHR43833:SF5">
    <property type="entry name" value="TRK SYSTEM POTASSIUM UPTAKE PROTEIN TRKA"/>
    <property type="match status" value="1"/>
</dbReference>
<dbReference type="EMBL" id="NGJK01000078">
    <property type="protein sequence ID" value="RAP02691.1"/>
    <property type="molecule type" value="Genomic_DNA"/>
</dbReference>
<keyword evidence="4" id="KW-0630">Potassium</keyword>
<evidence type="ECO:0000313" key="10">
    <source>
        <dbReference type="Proteomes" id="UP000248557"/>
    </source>
</evidence>